<dbReference type="Pfam" id="PF05161">
    <property type="entry name" value="MOFRL"/>
    <property type="match status" value="1"/>
</dbReference>
<evidence type="ECO:0000259" key="2">
    <source>
        <dbReference type="Pfam" id="PF13660"/>
    </source>
</evidence>
<dbReference type="InterPro" id="IPR007835">
    <property type="entry name" value="MOFRL"/>
</dbReference>
<dbReference type="PANTHER" id="PTHR12227">
    <property type="entry name" value="GLYCERATE KINASE"/>
    <property type="match status" value="1"/>
</dbReference>
<reference evidence="3" key="1">
    <citation type="submission" date="2018-05" db="EMBL/GenBank/DDBJ databases">
        <authorList>
            <person name="Lanie J.A."/>
            <person name="Ng W.-L."/>
            <person name="Kazmierczak K.M."/>
            <person name="Andrzejewski T.M."/>
            <person name="Davidsen T.M."/>
            <person name="Wayne K.J."/>
            <person name="Tettelin H."/>
            <person name="Glass J.I."/>
            <person name="Rusch D."/>
            <person name="Podicherti R."/>
            <person name="Tsui H.-C.T."/>
            <person name="Winkler M.E."/>
        </authorList>
    </citation>
    <scope>NUCLEOTIDE SEQUENCE</scope>
</reference>
<dbReference type="InterPro" id="IPR025286">
    <property type="entry name" value="MOFRL_assoc_dom"/>
</dbReference>
<dbReference type="Gene3D" id="3.40.50.10180">
    <property type="entry name" value="Glycerate kinase, MOFRL-like N-terminal domain"/>
    <property type="match status" value="1"/>
</dbReference>
<dbReference type="SUPFAM" id="SSF82544">
    <property type="entry name" value="GckA/TtuD-like"/>
    <property type="match status" value="1"/>
</dbReference>
<organism evidence="3">
    <name type="scientific">marine metagenome</name>
    <dbReference type="NCBI Taxonomy" id="408172"/>
    <lineage>
        <taxon>unclassified sequences</taxon>
        <taxon>metagenomes</taxon>
        <taxon>ecological metagenomes</taxon>
    </lineage>
</organism>
<gene>
    <name evidence="3" type="ORF">METZ01_LOCUS387385</name>
</gene>
<feature type="domain" description="MOFRL-associated" evidence="2">
    <location>
        <begin position="1"/>
        <end position="137"/>
    </location>
</feature>
<dbReference type="PANTHER" id="PTHR12227:SF0">
    <property type="entry name" value="GLYCERATE KINASE"/>
    <property type="match status" value="1"/>
</dbReference>
<dbReference type="InterPro" id="IPR037035">
    <property type="entry name" value="GK-like_C_sf"/>
</dbReference>
<evidence type="ECO:0000259" key="1">
    <source>
        <dbReference type="Pfam" id="PF05161"/>
    </source>
</evidence>
<accession>A0A382ULH4</accession>
<dbReference type="GO" id="GO:0005737">
    <property type="term" value="C:cytoplasm"/>
    <property type="evidence" value="ECO:0007669"/>
    <property type="project" value="TreeGrafter"/>
</dbReference>
<sequence length="292" mass="30620">EAGLKAATRILELAQTLKCGDQMLCLLSGGGSALLTLPTDGLSLHTKQEINRQLLKSGADITQINCVRKHLSRIKGGRLAVAAWPATTISLMISDVAGDDPAVIASGPTCADPTTCTDALEIIGQYGVQVPVELNARLIDGSNESPKPGALELSRTSHRVIASAKGALQAVNDRASQLGFEVHSLGDQVEGESRQVGREHGQYFRRLVTDRTSRRPLLLTSGGETTVVVKGKGHGGPNREYLLALAMELAGMPDTWAIACDTDGLDGSHDAAGAIIGPLTLTRAHQLGLDPA</sequence>
<proteinExistence type="predicted"/>
<dbReference type="GO" id="GO:0008887">
    <property type="term" value="F:glycerate kinase activity"/>
    <property type="evidence" value="ECO:0007669"/>
    <property type="project" value="InterPro"/>
</dbReference>
<dbReference type="Gene3D" id="3.40.1480.10">
    <property type="entry name" value="MOFRL domain"/>
    <property type="match status" value="1"/>
</dbReference>
<feature type="non-terminal residue" evidence="3">
    <location>
        <position position="1"/>
    </location>
</feature>
<dbReference type="Pfam" id="PF13660">
    <property type="entry name" value="DUF4147"/>
    <property type="match status" value="1"/>
</dbReference>
<name>A0A382ULH4_9ZZZZ</name>
<evidence type="ECO:0000313" key="3">
    <source>
        <dbReference type="EMBL" id="SVD34531.1"/>
    </source>
</evidence>
<feature type="non-terminal residue" evidence="3">
    <location>
        <position position="292"/>
    </location>
</feature>
<dbReference type="EMBL" id="UINC01144796">
    <property type="protein sequence ID" value="SVD34531.1"/>
    <property type="molecule type" value="Genomic_DNA"/>
</dbReference>
<dbReference type="InterPro" id="IPR038614">
    <property type="entry name" value="GK_N_sf"/>
</dbReference>
<protein>
    <recommendedName>
        <fullName evidence="4">MOFRL-associated domain-containing protein</fullName>
    </recommendedName>
</protein>
<feature type="domain" description="MOFRL" evidence="1">
    <location>
        <begin position="219"/>
        <end position="291"/>
    </location>
</feature>
<evidence type="ECO:0008006" key="4">
    <source>
        <dbReference type="Google" id="ProtNLM"/>
    </source>
</evidence>
<dbReference type="InterPro" id="IPR039760">
    <property type="entry name" value="MOFRL_protein"/>
</dbReference>
<dbReference type="AlphaFoldDB" id="A0A382ULH4"/>